<feature type="domain" description="Signal transduction histidine kinase internal region" evidence="2">
    <location>
        <begin position="157"/>
        <end position="235"/>
    </location>
</feature>
<feature type="transmembrane region" description="Helical" evidence="1">
    <location>
        <begin position="78"/>
        <end position="96"/>
    </location>
</feature>
<dbReference type="Proteomes" id="UP000837932">
    <property type="component" value="Unassembled WGS sequence"/>
</dbReference>
<reference evidence="3" key="1">
    <citation type="submission" date="2021-12" db="EMBL/GenBank/DDBJ databases">
        <authorList>
            <person name="Rodrigo-Torres L."/>
            <person name="Arahal R. D."/>
            <person name="Lucena T."/>
        </authorList>
    </citation>
    <scope>NUCLEOTIDE SEQUENCE</scope>
    <source>
        <strain evidence="3">CECT 8858</strain>
    </source>
</reference>
<dbReference type="EMBL" id="CAKLPY010000001">
    <property type="protein sequence ID" value="CAH0994647.1"/>
    <property type="molecule type" value="Genomic_DNA"/>
</dbReference>
<gene>
    <name evidence="3" type="ORF">EMA8858_00759</name>
</gene>
<sequence length="347" mass="41457">MQTFIQRNRIFLLHLSFWCLYFSFFFYQITFSRRGEETDYVRAFFDAFTQILFTASVSYLNYFYWLPRFLQHKNIGRYLLEFFVPFAIIITLHIFLKRYIYLDIKDAKYFLYATKFIVQHTMIMFFIAIFVGMLRFAQDWFDLESKKKEVENERLTAELRFLKAQINPHFLFNTLNNLYYLAMINSPNTTEVIEKLSQMMRYMLYDSNHPKVSLNKEIEYMKNYISLEKLRLDNQVPISFEINGNPSEVQIVPLIFITFLENAFKHGVSNNSTGAYVNIVIDIEGKNCTYIVENSKLPKNMENTNEKSGIGLQNVNRRLDLSYPNNYELIVDEDDNEYRIVLKLNLS</sequence>
<dbReference type="Gene3D" id="3.30.565.10">
    <property type="entry name" value="Histidine kinase-like ATPase, C-terminal domain"/>
    <property type="match status" value="1"/>
</dbReference>
<dbReference type="InterPro" id="IPR036890">
    <property type="entry name" value="HATPase_C_sf"/>
</dbReference>
<accession>A0ABN8EP22</accession>
<dbReference type="InterPro" id="IPR050640">
    <property type="entry name" value="Bact_2-comp_sensor_kinase"/>
</dbReference>
<evidence type="ECO:0000259" key="2">
    <source>
        <dbReference type="Pfam" id="PF06580"/>
    </source>
</evidence>
<evidence type="ECO:0000313" key="3">
    <source>
        <dbReference type="EMBL" id="CAH0994647.1"/>
    </source>
</evidence>
<proteinExistence type="predicted"/>
<dbReference type="PANTHER" id="PTHR34220">
    <property type="entry name" value="SENSOR HISTIDINE KINASE YPDA"/>
    <property type="match status" value="1"/>
</dbReference>
<dbReference type="PANTHER" id="PTHR34220:SF7">
    <property type="entry name" value="SENSOR HISTIDINE KINASE YPDA"/>
    <property type="match status" value="1"/>
</dbReference>
<name>A0ABN8EP22_9BACT</name>
<dbReference type="InterPro" id="IPR010559">
    <property type="entry name" value="Sig_transdc_His_kin_internal"/>
</dbReference>
<dbReference type="SUPFAM" id="SSF55874">
    <property type="entry name" value="ATPase domain of HSP90 chaperone/DNA topoisomerase II/histidine kinase"/>
    <property type="match status" value="1"/>
</dbReference>
<dbReference type="Pfam" id="PF06580">
    <property type="entry name" value="His_kinase"/>
    <property type="match status" value="1"/>
</dbReference>
<keyword evidence="4" id="KW-1185">Reference proteome</keyword>
<protein>
    <recommendedName>
        <fullName evidence="2">Signal transduction histidine kinase internal region domain-containing protein</fullName>
    </recommendedName>
</protein>
<dbReference type="RefSeq" id="WP_238804606.1">
    <property type="nucleotide sequence ID" value="NZ_CAKLPY010000001.1"/>
</dbReference>
<organism evidence="3 4">
    <name type="scientific">Emticicia aquatica</name>
    <dbReference type="NCBI Taxonomy" id="1681835"/>
    <lineage>
        <taxon>Bacteria</taxon>
        <taxon>Pseudomonadati</taxon>
        <taxon>Bacteroidota</taxon>
        <taxon>Cytophagia</taxon>
        <taxon>Cytophagales</taxon>
        <taxon>Leadbetterellaceae</taxon>
        <taxon>Emticicia</taxon>
    </lineage>
</organism>
<keyword evidence="1" id="KW-0812">Transmembrane</keyword>
<keyword evidence="1" id="KW-0472">Membrane</keyword>
<feature type="transmembrane region" description="Helical" evidence="1">
    <location>
        <begin position="43"/>
        <end position="66"/>
    </location>
</feature>
<feature type="transmembrane region" description="Helical" evidence="1">
    <location>
        <begin position="116"/>
        <end position="137"/>
    </location>
</feature>
<evidence type="ECO:0000313" key="4">
    <source>
        <dbReference type="Proteomes" id="UP000837932"/>
    </source>
</evidence>
<keyword evidence="1" id="KW-1133">Transmembrane helix</keyword>
<feature type="transmembrane region" description="Helical" evidence="1">
    <location>
        <begin position="12"/>
        <end position="31"/>
    </location>
</feature>
<comment type="caution">
    <text evidence="3">The sequence shown here is derived from an EMBL/GenBank/DDBJ whole genome shotgun (WGS) entry which is preliminary data.</text>
</comment>
<evidence type="ECO:0000256" key="1">
    <source>
        <dbReference type="SAM" id="Phobius"/>
    </source>
</evidence>